<comment type="caution">
    <text evidence="3">The sequence shown here is derived from an EMBL/GenBank/DDBJ whole genome shotgun (WGS) entry which is preliminary data.</text>
</comment>
<keyword evidence="2" id="KW-0472">Membrane</keyword>
<dbReference type="InterPro" id="IPR050708">
    <property type="entry name" value="T6SS_VgrG/RHS"/>
</dbReference>
<name>A0ABV5LNV3_9ACTN</name>
<reference evidence="3 4" key="1">
    <citation type="submission" date="2024-09" db="EMBL/GenBank/DDBJ databases">
        <authorList>
            <person name="Sun Q."/>
            <person name="Mori K."/>
        </authorList>
    </citation>
    <scope>NUCLEOTIDE SEQUENCE [LARGE SCALE GENOMIC DNA]</scope>
    <source>
        <strain evidence="3 4">TISTR 1856</strain>
    </source>
</reference>
<dbReference type="Gene3D" id="2.180.10.10">
    <property type="entry name" value="RHS repeat-associated core"/>
    <property type="match status" value="1"/>
</dbReference>
<dbReference type="PANTHER" id="PTHR32305">
    <property type="match status" value="1"/>
</dbReference>
<keyword evidence="2" id="KW-1133">Transmembrane helix</keyword>
<proteinExistence type="predicted"/>
<protein>
    <submittedName>
        <fullName evidence="3">RHS repeat-associated core domain-containing protein</fullName>
    </submittedName>
</protein>
<dbReference type="NCBIfam" id="TIGR03696">
    <property type="entry name" value="Rhs_assc_core"/>
    <property type="match status" value="1"/>
</dbReference>
<dbReference type="InterPro" id="IPR006530">
    <property type="entry name" value="YD"/>
</dbReference>
<feature type="transmembrane region" description="Helical" evidence="2">
    <location>
        <begin position="730"/>
        <end position="748"/>
    </location>
</feature>
<dbReference type="Proteomes" id="UP001589748">
    <property type="component" value="Unassembled WGS sequence"/>
</dbReference>
<sequence length="852" mass="89020">MIAHDLRYTATEYAWSGPAAGKPTYVRTWAAEAGETITRTWYDVLGRTIATSMPRQPGTTSTPGSTPDGSASTTITRYYGPTGATYGTDNCTSDPTGTGTNLTAVGGMVCYSGPAVATAGLPTAATTYNRSGLPRIVTESAGAYATPKLRTTTTAYDTADRPTSVTVQTTANAGVSAGTESKTLTYGDAMGNATSVNDGTRSVTSEYDTLGRLLTFTDATGLKTATRYDSSSRVASTVLTDTVTSTGALGYNAKTSAKTWTTTNTYDPATGDLTATTDAAPSGQAAIGTATMTLDTDGRTVQTAYPASFGTLKTRTVYDTTGAAVRRVTTAGTTTVLDDANAHTSTDFGGGENAYGQQVESHQVLTAIPLTAGGEPAGTGTAAVTTQTRDRRYGYDGLGRLTSAADVRTVPGASTASCAVRAWTYDNDSNQLGKATSAPTTSSCAGTGYTVPAVTTTHTFNALDQITDSGYTYDGLGRTLTVPVADLPATTAAGATGTGLTVGYAPGDMVANQALTVTGGTETQTFTLDPTGDRLLTSTTNLPAVGGQAQVNNSTIVNRYNDTDDNPALLNEADGTVTRYITGPDANLTAAATLKNDGTSGLTWQIGNLHGDVTAVLADASTVTAVAGAATDEYGVLLDSATGRNNTAASRYDYLGAKQRSTNARAGLTLMGARLYNPVLGRFMSVDPVPGGSANSYSYPVDPVNVYDLDGRKWCSSKICKWAGSHKLDIALFAVGFIPGVGALAWGVRAYRLIRLFQAGRKTVKATRATAWLAGRMWAGRGAAFDLKGTKSGVKWLRSAIRDSPKERSYRYPARKGRYGWSSNLDSSIKARHDYRSMHIEHRPPSRWMPWR</sequence>
<evidence type="ECO:0000256" key="2">
    <source>
        <dbReference type="SAM" id="Phobius"/>
    </source>
</evidence>
<accession>A0ABV5LNV3</accession>
<evidence type="ECO:0000313" key="3">
    <source>
        <dbReference type="EMBL" id="MFB9375767.1"/>
    </source>
</evidence>
<keyword evidence="2" id="KW-0812">Transmembrane</keyword>
<dbReference type="InterPro" id="IPR022385">
    <property type="entry name" value="Rhs_assc_core"/>
</dbReference>
<organism evidence="3 4">
    <name type="scientific">Kineococcus gynurae</name>
    <dbReference type="NCBI Taxonomy" id="452979"/>
    <lineage>
        <taxon>Bacteria</taxon>
        <taxon>Bacillati</taxon>
        <taxon>Actinomycetota</taxon>
        <taxon>Actinomycetes</taxon>
        <taxon>Kineosporiales</taxon>
        <taxon>Kineosporiaceae</taxon>
        <taxon>Kineococcus</taxon>
    </lineage>
</organism>
<dbReference type="RefSeq" id="WP_380139948.1">
    <property type="nucleotide sequence ID" value="NZ_JBHLUI010000012.1"/>
</dbReference>
<feature type="region of interest" description="Disordered" evidence="1">
    <location>
        <begin position="51"/>
        <end position="74"/>
    </location>
</feature>
<feature type="compositionally biased region" description="Low complexity" evidence="1">
    <location>
        <begin position="57"/>
        <end position="74"/>
    </location>
</feature>
<gene>
    <name evidence="3" type="ORF">ACFFVI_02185</name>
</gene>
<evidence type="ECO:0000256" key="1">
    <source>
        <dbReference type="SAM" id="MobiDB-lite"/>
    </source>
</evidence>
<keyword evidence="4" id="KW-1185">Reference proteome</keyword>
<dbReference type="EMBL" id="JBHMDM010000001">
    <property type="protein sequence ID" value="MFB9375767.1"/>
    <property type="molecule type" value="Genomic_DNA"/>
</dbReference>
<dbReference type="NCBIfam" id="TIGR01643">
    <property type="entry name" value="YD_repeat_2x"/>
    <property type="match status" value="1"/>
</dbReference>
<evidence type="ECO:0000313" key="4">
    <source>
        <dbReference type="Proteomes" id="UP001589748"/>
    </source>
</evidence>
<dbReference type="PANTHER" id="PTHR32305:SF17">
    <property type="entry name" value="TRNA NUCLEASE WAPA"/>
    <property type="match status" value="1"/>
</dbReference>